<comment type="caution">
    <text evidence="2">The sequence shown here is derived from an EMBL/GenBank/DDBJ whole genome shotgun (WGS) entry which is preliminary data.</text>
</comment>
<reference evidence="3" key="1">
    <citation type="submission" date="2014-10" db="EMBL/GenBank/DDBJ databases">
        <title>Genome sequencing of Vitellibacter sp. D-24.</title>
        <authorList>
            <person name="Thevarajoo S."/>
            <person name="Selvaratnam C."/>
            <person name="Goh K.M."/>
            <person name="Chong C.S."/>
        </authorList>
    </citation>
    <scope>NUCLEOTIDE SEQUENCE [LARGE SCALE GENOMIC DNA]</scope>
    <source>
        <strain evidence="3">D-24</strain>
    </source>
</reference>
<reference evidence="2 3" key="2">
    <citation type="journal article" date="2016" name="Int. J. Syst. Evol. Microbiol.">
        <title>Vitellibacter aquimaris sp. nov., a marine bacterium isolated from seawater.</title>
        <authorList>
            <person name="Thevarajoo S."/>
            <person name="Selvaratnam C."/>
            <person name="Goh K.M."/>
            <person name="Hong K.W."/>
            <person name="Chan X.Y."/>
            <person name="Chan K.G."/>
            <person name="Chong C.S."/>
        </authorList>
    </citation>
    <scope>NUCLEOTIDE SEQUENCE [LARGE SCALE GENOMIC DNA]</scope>
    <source>
        <strain evidence="2 3">D-24</strain>
    </source>
</reference>
<protein>
    <submittedName>
        <fullName evidence="2">Uncharacterized protein</fullName>
    </submittedName>
</protein>
<dbReference type="RefSeq" id="WP_045079978.1">
    <property type="nucleotide sequence ID" value="NZ_JRWG01000001.1"/>
</dbReference>
<organism evidence="2 3">
    <name type="scientific">Aequorivita aquimaris</name>
    <dbReference type="NCBI Taxonomy" id="1548749"/>
    <lineage>
        <taxon>Bacteria</taxon>
        <taxon>Pseudomonadati</taxon>
        <taxon>Bacteroidota</taxon>
        <taxon>Flavobacteriia</taxon>
        <taxon>Flavobacteriales</taxon>
        <taxon>Flavobacteriaceae</taxon>
        <taxon>Aequorivita</taxon>
    </lineage>
</organism>
<feature type="transmembrane region" description="Helical" evidence="1">
    <location>
        <begin position="12"/>
        <end position="37"/>
    </location>
</feature>
<accession>A0A137RLU7</accession>
<keyword evidence="1" id="KW-1133">Transmembrane helix</keyword>
<dbReference type="NCBIfam" id="TIGR01167">
    <property type="entry name" value="LPXTG_anchor"/>
    <property type="match status" value="1"/>
</dbReference>
<proteinExistence type="predicted"/>
<dbReference type="Proteomes" id="UP000070138">
    <property type="component" value="Unassembled WGS sequence"/>
</dbReference>
<dbReference type="OrthoDB" id="9898590at2"/>
<sequence length="62" mass="6999">MQNIDSIYLVDYSGGVIATIISIIVAFAIIGGLLFYVKKKRRNKKGMVHNKPKKNDHPENLK</sequence>
<keyword evidence="1" id="KW-0472">Membrane</keyword>
<dbReference type="EMBL" id="JRWG01000001">
    <property type="protein sequence ID" value="KXO01162.1"/>
    <property type="molecule type" value="Genomic_DNA"/>
</dbReference>
<evidence type="ECO:0000313" key="2">
    <source>
        <dbReference type="EMBL" id="KXO01162.1"/>
    </source>
</evidence>
<dbReference type="AlphaFoldDB" id="A0A137RLU7"/>
<evidence type="ECO:0000256" key="1">
    <source>
        <dbReference type="SAM" id="Phobius"/>
    </source>
</evidence>
<evidence type="ECO:0000313" key="3">
    <source>
        <dbReference type="Proteomes" id="UP000070138"/>
    </source>
</evidence>
<keyword evidence="3" id="KW-1185">Reference proteome</keyword>
<gene>
    <name evidence="2" type="ORF">LS48_01460</name>
</gene>
<keyword evidence="1" id="KW-0812">Transmembrane</keyword>
<name>A0A137RLU7_9FLAO</name>